<dbReference type="PANTHER" id="PTHR11799">
    <property type="entry name" value="PARAOXONASE"/>
    <property type="match status" value="1"/>
</dbReference>
<dbReference type="InParanoid" id="F0XI76"/>
<evidence type="ECO:0000313" key="7">
    <source>
        <dbReference type="EMBL" id="EFX02960.1"/>
    </source>
</evidence>
<feature type="binding site" evidence="6">
    <location>
        <position position="213"/>
    </location>
    <ligand>
        <name>Ca(2+)</name>
        <dbReference type="ChEBI" id="CHEBI:29108"/>
        <label>1</label>
        <note>catalytic</note>
    </ligand>
</feature>
<dbReference type="Proteomes" id="UP000007796">
    <property type="component" value="Unassembled WGS sequence"/>
</dbReference>
<dbReference type="InterPro" id="IPR051288">
    <property type="entry name" value="Serum_paraoxonase/arylesterase"/>
</dbReference>
<dbReference type="GO" id="GO:0004064">
    <property type="term" value="F:arylesterase activity"/>
    <property type="evidence" value="ECO:0007669"/>
    <property type="project" value="InterPro"/>
</dbReference>
<comment type="cofactor">
    <cofactor evidence="6">
        <name>Ca(2+)</name>
        <dbReference type="ChEBI" id="CHEBI:29108"/>
    </cofactor>
    <text evidence="6">Binds 2 calcium ions per subunit.</text>
</comment>
<comment type="similarity">
    <text evidence="1">Belongs to the paraoxonase family.</text>
</comment>
<feature type="active site" description="Proton acceptor" evidence="5">
    <location>
        <position position="133"/>
    </location>
</feature>
<keyword evidence="3" id="KW-1015">Disulfide bond</keyword>
<dbReference type="SUPFAM" id="SSF63829">
    <property type="entry name" value="Calcium-dependent phosphotriesterase"/>
    <property type="match status" value="1"/>
</dbReference>
<reference evidence="7 8" key="1">
    <citation type="journal article" date="2011" name="Proc. Natl. Acad. Sci. U.S.A.">
        <title>Genome and transcriptome analyses of the mountain pine beetle-fungal symbiont Grosmannia clavigera, a lodgepole pine pathogen.</title>
        <authorList>
            <person name="DiGuistini S."/>
            <person name="Wang Y."/>
            <person name="Liao N.Y."/>
            <person name="Taylor G."/>
            <person name="Tanguay P."/>
            <person name="Feau N."/>
            <person name="Henrissat B."/>
            <person name="Chan S.K."/>
            <person name="Hesse-Orce U."/>
            <person name="Alamouti S.M."/>
            <person name="Tsui C.K.M."/>
            <person name="Docking R.T."/>
            <person name="Levasseur A."/>
            <person name="Haridas S."/>
            <person name="Robertson G."/>
            <person name="Birol I."/>
            <person name="Holt R.A."/>
            <person name="Marra M.A."/>
            <person name="Hamelin R.C."/>
            <person name="Hirst M."/>
            <person name="Jones S.J.M."/>
            <person name="Bohlmann J."/>
            <person name="Breuil C."/>
        </authorList>
    </citation>
    <scope>NUCLEOTIDE SEQUENCE [LARGE SCALE GENOMIC DNA]</scope>
    <source>
        <strain evidence="8">kw1407 / UAMH 11150</strain>
    </source>
</reference>
<feature type="binding site" evidence="6">
    <location>
        <position position="135"/>
    </location>
    <ligand>
        <name>Ca(2+)</name>
        <dbReference type="ChEBI" id="CHEBI:29108"/>
        <label>1</label>
        <note>catalytic</note>
    </ligand>
</feature>
<dbReference type="AlphaFoldDB" id="F0XI76"/>
<sequence>MSSIVLSKTAVLLSSIFVLLAYFVGQPASHTLTALGFWRQPSRSLLADDQTDLIVIADTVNCEDLHYHAASQSLFTACEDTVETRFSWFPPLAIFDDPSVLETTRGSLHVIDPETATSRRLAMHGFTGPFCTHGIDILDDPDRPDGEAVYIYAINHLPNPDFPWNGTPAEKDAASAAVPKARSRIEVFHHVIGSSTATHLRSVQHPLIRTPNDIFAASPRSFYVTNDHYYCDGLLRAVETVVAAARWSDIVRVDMDESADAAVDPTQGITVSAALERLHNPNGLGHGRTPDEVLVSDCSSGVLNVFRLSPPPSKLPLELESSVRADSVIDNPSYFADPYSSAGSAGLPPDDRSGYVLPGISHGFNLTHTSHDPAASEGVIVMFAHHASLSLDNSEAIEAPRLLFQDDGSRIRSASAAVLLAIDPKLEGGRRRAWLFVTGFQSVSAIAVKVDL</sequence>
<evidence type="ECO:0000256" key="2">
    <source>
        <dbReference type="ARBA" id="ARBA00022801"/>
    </source>
</evidence>
<proteinExistence type="inferred from homology"/>
<keyword evidence="8" id="KW-1185">Reference proteome</keyword>
<protein>
    <submittedName>
        <fullName evidence="7">Serum paraoxonase arylesterase family protein</fullName>
    </submittedName>
</protein>
<dbReference type="PANTHER" id="PTHR11799:SF12">
    <property type="entry name" value="PARAOXONASE-RELATED"/>
    <property type="match status" value="1"/>
</dbReference>
<keyword evidence="4" id="KW-0325">Glycoprotein</keyword>
<keyword evidence="6" id="KW-0479">Metal-binding</keyword>
<evidence type="ECO:0000256" key="1">
    <source>
        <dbReference type="ARBA" id="ARBA00008595"/>
    </source>
</evidence>
<dbReference type="eggNOG" id="ENOG502S65E">
    <property type="taxonomic scope" value="Eukaryota"/>
</dbReference>
<dbReference type="InterPro" id="IPR011042">
    <property type="entry name" value="6-blade_b-propeller_TolB-like"/>
</dbReference>
<evidence type="ECO:0000256" key="3">
    <source>
        <dbReference type="ARBA" id="ARBA00023157"/>
    </source>
</evidence>
<dbReference type="Pfam" id="PF01731">
    <property type="entry name" value="Arylesterase"/>
    <property type="match status" value="1"/>
</dbReference>
<dbReference type="GO" id="GO:0046872">
    <property type="term" value="F:metal ion binding"/>
    <property type="evidence" value="ECO:0007669"/>
    <property type="project" value="UniProtKB-KW"/>
</dbReference>
<evidence type="ECO:0000313" key="8">
    <source>
        <dbReference type="Proteomes" id="UP000007796"/>
    </source>
</evidence>
<feature type="binding site" evidence="6">
    <location>
        <position position="212"/>
    </location>
    <ligand>
        <name>Ca(2+)</name>
        <dbReference type="ChEBI" id="CHEBI:29108"/>
        <label>1</label>
        <note>catalytic</note>
    </ligand>
</feature>
<dbReference type="HOGENOM" id="CLU_033924_0_0_1"/>
<dbReference type="GeneID" id="25975927"/>
<dbReference type="Gene3D" id="2.120.10.30">
    <property type="entry name" value="TolB, C-terminal domain"/>
    <property type="match status" value="1"/>
</dbReference>
<dbReference type="RefSeq" id="XP_014172442.1">
    <property type="nucleotide sequence ID" value="XM_014316967.1"/>
</dbReference>
<dbReference type="EMBL" id="GL629769">
    <property type="protein sequence ID" value="EFX02960.1"/>
    <property type="molecule type" value="Genomic_DNA"/>
</dbReference>
<keyword evidence="2" id="KW-0378">Hydrolase</keyword>
<organism evidence="8">
    <name type="scientific">Grosmannia clavigera (strain kw1407 / UAMH 11150)</name>
    <name type="common">Blue stain fungus</name>
    <name type="synonym">Graphiocladiella clavigera</name>
    <dbReference type="NCBI Taxonomy" id="655863"/>
    <lineage>
        <taxon>Eukaryota</taxon>
        <taxon>Fungi</taxon>
        <taxon>Dikarya</taxon>
        <taxon>Ascomycota</taxon>
        <taxon>Pezizomycotina</taxon>
        <taxon>Sordariomycetes</taxon>
        <taxon>Sordariomycetidae</taxon>
        <taxon>Ophiostomatales</taxon>
        <taxon>Ophiostomataceae</taxon>
        <taxon>Leptographium</taxon>
    </lineage>
</organism>
<evidence type="ECO:0000256" key="6">
    <source>
        <dbReference type="PIRSR" id="PIRSR602640-2"/>
    </source>
</evidence>
<dbReference type="OrthoDB" id="5307922at2759"/>
<evidence type="ECO:0000256" key="5">
    <source>
        <dbReference type="PIRSR" id="PIRSR602640-1"/>
    </source>
</evidence>
<gene>
    <name evidence="7" type="ORF">CMQ_2889</name>
</gene>
<accession>F0XI76</accession>
<name>F0XI76_GROCL</name>
<evidence type="ECO:0000256" key="4">
    <source>
        <dbReference type="ARBA" id="ARBA00023180"/>
    </source>
</evidence>
<keyword evidence="6" id="KW-0106">Calcium</keyword>
<dbReference type="InterPro" id="IPR002640">
    <property type="entry name" value="Arylesterase"/>
</dbReference>